<evidence type="ECO:0000256" key="5">
    <source>
        <dbReference type="ARBA" id="ARBA00044801"/>
    </source>
</evidence>
<protein>
    <recommendedName>
        <fullName evidence="5">Ataxin-10 homolog</fullName>
    </recommendedName>
</protein>
<dbReference type="OrthoDB" id="379794at2759"/>
<evidence type="ECO:0000256" key="6">
    <source>
        <dbReference type="SAM" id="MobiDB-lite"/>
    </source>
</evidence>
<evidence type="ECO:0000256" key="3">
    <source>
        <dbReference type="ARBA" id="ARBA00023306"/>
    </source>
</evidence>
<dbReference type="EMBL" id="JAGIXG020000004">
    <property type="protein sequence ID" value="KAI6784516.1"/>
    <property type="molecule type" value="Genomic_DNA"/>
</dbReference>
<comment type="function">
    <text evidence="4">May play a role in the regulation of cytokinesis.</text>
</comment>
<dbReference type="InterPro" id="IPR019156">
    <property type="entry name" value="Ataxin-10_domain"/>
</dbReference>
<evidence type="ECO:0000313" key="8">
    <source>
        <dbReference type="EMBL" id="KAI6784516.1"/>
    </source>
</evidence>
<reference evidence="8" key="1">
    <citation type="journal article" date="2021" name="J Fungi (Basel)">
        <title>Genomic and Metabolomic Analyses of the Marine Fungus Emericellopsis cladophorae: Insights into Saltwater Adaptability Mechanisms and Its Biosynthetic Potential.</title>
        <authorList>
            <person name="Goncalves M.F.M."/>
            <person name="Hilario S."/>
            <person name="Van de Peer Y."/>
            <person name="Esteves A.C."/>
            <person name="Alves A."/>
        </authorList>
    </citation>
    <scope>NUCLEOTIDE SEQUENCE</scope>
    <source>
        <strain evidence="8">MUM 19.33</strain>
    </source>
</reference>
<feature type="region of interest" description="Disordered" evidence="6">
    <location>
        <begin position="728"/>
        <end position="757"/>
    </location>
</feature>
<evidence type="ECO:0000256" key="1">
    <source>
        <dbReference type="ARBA" id="ARBA00008384"/>
    </source>
</evidence>
<proteinExistence type="inferred from homology"/>
<dbReference type="InterPro" id="IPR051374">
    <property type="entry name" value="Ataxin-10/CTR86_families"/>
</dbReference>
<evidence type="ECO:0000259" key="7">
    <source>
        <dbReference type="Pfam" id="PF09759"/>
    </source>
</evidence>
<accession>A0A9P9Y6W2</accession>
<comment type="similarity">
    <text evidence="1">Belongs to the ataxin-10 family.</text>
</comment>
<dbReference type="Pfam" id="PF09759">
    <property type="entry name" value="Atx10homo_assoc"/>
    <property type="match status" value="1"/>
</dbReference>
<dbReference type="RefSeq" id="XP_051365372.1">
    <property type="nucleotide sequence ID" value="XM_051503006.1"/>
</dbReference>
<dbReference type="GO" id="GO:0005829">
    <property type="term" value="C:cytosol"/>
    <property type="evidence" value="ECO:0007669"/>
    <property type="project" value="TreeGrafter"/>
</dbReference>
<feature type="domain" description="Ataxin-10" evidence="7">
    <location>
        <begin position="790"/>
        <end position="845"/>
    </location>
</feature>
<dbReference type="PANTHER" id="PTHR13255:SF0">
    <property type="entry name" value="ATAXIN-10"/>
    <property type="match status" value="1"/>
</dbReference>
<feature type="region of interest" description="Disordered" evidence="6">
    <location>
        <begin position="300"/>
        <end position="331"/>
    </location>
</feature>
<name>A0A9P9Y6W2_9HYPO</name>
<dbReference type="PANTHER" id="PTHR13255">
    <property type="entry name" value="ATAXIN-10"/>
    <property type="match status" value="1"/>
</dbReference>
<keyword evidence="9" id="KW-1185">Reference proteome</keyword>
<dbReference type="GO" id="GO:0051301">
    <property type="term" value="P:cell division"/>
    <property type="evidence" value="ECO:0007669"/>
    <property type="project" value="UniProtKB-KW"/>
</dbReference>
<dbReference type="Proteomes" id="UP001055219">
    <property type="component" value="Unassembled WGS sequence"/>
</dbReference>
<evidence type="ECO:0000313" key="9">
    <source>
        <dbReference type="Proteomes" id="UP001055219"/>
    </source>
</evidence>
<evidence type="ECO:0000256" key="4">
    <source>
        <dbReference type="ARBA" id="ARBA00044746"/>
    </source>
</evidence>
<reference evidence="8" key="2">
    <citation type="submission" date="2022-07" db="EMBL/GenBank/DDBJ databases">
        <authorList>
            <person name="Goncalves M.F.M."/>
            <person name="Hilario S."/>
            <person name="Van De Peer Y."/>
            <person name="Esteves A.C."/>
            <person name="Alves A."/>
        </authorList>
    </citation>
    <scope>NUCLEOTIDE SEQUENCE</scope>
    <source>
        <strain evidence="8">MUM 19.33</strain>
    </source>
</reference>
<dbReference type="AlphaFoldDB" id="A0A9P9Y6W2"/>
<evidence type="ECO:0000256" key="2">
    <source>
        <dbReference type="ARBA" id="ARBA00022618"/>
    </source>
</evidence>
<organism evidence="8 9">
    <name type="scientific">Emericellopsis cladophorae</name>
    <dbReference type="NCBI Taxonomy" id="2686198"/>
    <lineage>
        <taxon>Eukaryota</taxon>
        <taxon>Fungi</taxon>
        <taxon>Dikarya</taxon>
        <taxon>Ascomycota</taxon>
        <taxon>Pezizomycotina</taxon>
        <taxon>Sordariomycetes</taxon>
        <taxon>Hypocreomycetidae</taxon>
        <taxon>Hypocreales</taxon>
        <taxon>Bionectriaceae</taxon>
        <taxon>Emericellopsis</taxon>
    </lineage>
</organism>
<sequence>MDPEHAVTRLPEFAAVPPLGTSGQDAANSGETIEERCFHAALICLEGHYVQAPAMGLQTTARVNSLVGKALEKTHTCRKSREALARNVPIWILLTKIFASAIPSLTTRSVGPLASLSDPDKGVTPQESTQFIVKNHASIKEDLTMLIKLMHIARNLLVNADPQVPQDICGAVRFDQMVYKTIVLCVNVTSKGYDGEILDDSQRQKLTDITEHYKKLLVTSLQQAHNWTAKHDRNKMAFWFRVLFDDDSPYAESDDGLNDGTGFRPEVARSQVQNWLDRNTEMCETAWDLLGNHFLDDNGELKSPDTMPATLRPPTKALANGSQTDEKFSPVWNPEETDRLEQDRQYGRVSREIDTWWLKARDMNYEQYVIPMTSIDVAKARLEHCKENLVHRYANSYHEDESPGSVVAEADYSDHEPPMMTTAIRTTTSIILTAYITTVTLITTTVMITTTTTTIIITTITTIIRTTTIITTTKMTQTTRPKIPNILDPKQIEALHMIVKSCILDNAGSGLTEAGENLQKTRCRMFLALDCGKNLLRELLVFIAVWEKDEASLIFQVTTQIVEAIHHSALIPYAWNVLKIPKDIISPGQTVLLRLINHMFRARVNSPAAQAPKDPESKDVKVVHYLFSVFRARLVPECAALMHLQAEIRQGKCDAGEFPVDSWDMDRAKDGLAQYLDFLTTVAEMQDTREELIEWDAVYDLLVILKGLEAAVPKKPLVELPKKHAAAAAAGGDPMVERPYAQPDVRSPSPPPPPLQEAAHQFSWKGIKGQIFTILATLLQPPVGLSSPGNPKVQLQIVDRDGLVPLLNSCAYDDNNPFAKERVTLCLKWLLDGCEKANAFIRELNGSAPPSNLRPSPGGAVTGTLRVDGILGDVPVQVRSNPPAPVFEPESMRQANELVKRTAGLDINRSIKTLEEDFMA</sequence>
<gene>
    <name evidence="8" type="ORF">J7T54_006561</name>
</gene>
<keyword evidence="3" id="KW-0131">Cell cycle</keyword>
<dbReference type="GeneID" id="75833039"/>
<comment type="caution">
    <text evidence="8">The sequence shown here is derived from an EMBL/GenBank/DDBJ whole genome shotgun (WGS) entry which is preliminary data.</text>
</comment>
<keyword evidence="2" id="KW-0132">Cell division</keyword>